<reference evidence="3 4" key="1">
    <citation type="submission" date="2023-06" db="EMBL/GenBank/DDBJ databases">
        <authorList>
            <person name="Yushchuk O."/>
            <person name="Binda E."/>
            <person name="Ruckert-Reed C."/>
            <person name="Fedorenko V."/>
            <person name="Kalinowski J."/>
            <person name="Marinelli F."/>
        </authorList>
    </citation>
    <scope>NUCLEOTIDE SEQUENCE [LARGE SCALE GENOMIC DNA]</scope>
    <source>
        <strain evidence="3 4">NRRL 3884</strain>
    </source>
</reference>
<evidence type="ECO:0000256" key="1">
    <source>
        <dbReference type="SAM" id="MobiDB-lite"/>
    </source>
</evidence>
<proteinExistence type="predicted"/>
<evidence type="ECO:0008006" key="5">
    <source>
        <dbReference type="Google" id="ProtNLM"/>
    </source>
</evidence>
<dbReference type="EMBL" id="CP126980">
    <property type="protein sequence ID" value="WIM93750.1"/>
    <property type="molecule type" value="Genomic_DNA"/>
</dbReference>
<dbReference type="Proteomes" id="UP001240150">
    <property type="component" value="Chromosome"/>
</dbReference>
<evidence type="ECO:0000256" key="2">
    <source>
        <dbReference type="SAM" id="SignalP"/>
    </source>
</evidence>
<feature type="compositionally biased region" description="Pro residues" evidence="1">
    <location>
        <begin position="32"/>
        <end position="47"/>
    </location>
</feature>
<organism evidence="3 4">
    <name type="scientific">Actinoplanes oblitus</name>
    <dbReference type="NCBI Taxonomy" id="3040509"/>
    <lineage>
        <taxon>Bacteria</taxon>
        <taxon>Bacillati</taxon>
        <taxon>Actinomycetota</taxon>
        <taxon>Actinomycetes</taxon>
        <taxon>Micromonosporales</taxon>
        <taxon>Micromonosporaceae</taxon>
        <taxon>Actinoplanes</taxon>
    </lineage>
</organism>
<protein>
    <recommendedName>
        <fullName evidence="5">DUF3558 domain-containing protein</fullName>
    </recommendedName>
</protein>
<accession>A0ABY8WDF9</accession>
<evidence type="ECO:0000313" key="3">
    <source>
        <dbReference type="EMBL" id="WIM93750.1"/>
    </source>
</evidence>
<gene>
    <name evidence="3" type="ORF">ACTOB_005736</name>
</gene>
<keyword evidence="4" id="KW-1185">Reference proteome</keyword>
<feature type="region of interest" description="Disordered" evidence="1">
    <location>
        <begin position="28"/>
        <end position="48"/>
    </location>
</feature>
<dbReference type="RefSeq" id="WP_284914957.1">
    <property type="nucleotide sequence ID" value="NZ_CP126980.1"/>
</dbReference>
<sequence>MSGYQFTGRCLAVLICAALGGAVAACEDHPDPPSGPHPALSPDPPASAAPALAAVPKCAQVQRLVRQALPGAGNMSETPYYGNAVFTVQDHCVFDAPSAEGGHKLVVVVVVRYGRFVDGIDGRTADESATRPTTDVVTTTCAESPHRVGTTLVCTNESGELRSGAGLVADGAFAAADVAATDGEVVTTRHRTAAEAAARTIAQKTLDELS</sequence>
<name>A0ABY8WDF9_9ACTN</name>
<keyword evidence="2" id="KW-0732">Signal</keyword>
<evidence type="ECO:0000313" key="4">
    <source>
        <dbReference type="Proteomes" id="UP001240150"/>
    </source>
</evidence>
<feature type="chain" id="PRO_5045584204" description="DUF3558 domain-containing protein" evidence="2">
    <location>
        <begin position="25"/>
        <end position="210"/>
    </location>
</feature>
<feature type="signal peptide" evidence="2">
    <location>
        <begin position="1"/>
        <end position="24"/>
    </location>
</feature>